<dbReference type="AlphaFoldDB" id="A0A382PFX1"/>
<proteinExistence type="predicted"/>
<name>A0A382PFX1_9ZZZZ</name>
<dbReference type="EMBL" id="UINC01106828">
    <property type="protein sequence ID" value="SVC71757.1"/>
    <property type="molecule type" value="Genomic_DNA"/>
</dbReference>
<protein>
    <submittedName>
        <fullName evidence="1">Uncharacterized protein</fullName>
    </submittedName>
</protein>
<evidence type="ECO:0000313" key="1">
    <source>
        <dbReference type="EMBL" id="SVC71757.1"/>
    </source>
</evidence>
<reference evidence="1" key="1">
    <citation type="submission" date="2018-05" db="EMBL/GenBank/DDBJ databases">
        <authorList>
            <person name="Lanie J.A."/>
            <person name="Ng W.-L."/>
            <person name="Kazmierczak K.M."/>
            <person name="Andrzejewski T.M."/>
            <person name="Davidsen T.M."/>
            <person name="Wayne K.J."/>
            <person name="Tettelin H."/>
            <person name="Glass J.I."/>
            <person name="Rusch D."/>
            <person name="Podicherti R."/>
            <person name="Tsui H.-C.T."/>
            <person name="Winkler M.E."/>
        </authorList>
    </citation>
    <scope>NUCLEOTIDE SEQUENCE</scope>
</reference>
<sequence length="29" mass="3533">MGFSEKKHWNLLIHKDLIKNDLYSNIIMM</sequence>
<organism evidence="1">
    <name type="scientific">marine metagenome</name>
    <dbReference type="NCBI Taxonomy" id="408172"/>
    <lineage>
        <taxon>unclassified sequences</taxon>
        <taxon>metagenomes</taxon>
        <taxon>ecological metagenomes</taxon>
    </lineage>
</organism>
<gene>
    <name evidence="1" type="ORF">METZ01_LOCUS324611</name>
</gene>
<accession>A0A382PFX1</accession>